<sequence length="117" mass="12908">EAPEDRPQVRPQPGPTQSPPAPARDLDDPPRADHDDRGQGEGDARGRRKIGHHRPRRQRFPPAARAVADRSPAGGGEAVQRDRAALRVHAGWLHADLQARPAPRRRRADGADRVCRL</sequence>
<feature type="compositionally biased region" description="Basic residues" evidence="1">
    <location>
        <begin position="46"/>
        <end position="59"/>
    </location>
</feature>
<keyword evidence="2" id="KW-0689">Ribosomal protein</keyword>
<feature type="compositionally biased region" description="Pro residues" evidence="1">
    <location>
        <begin position="10"/>
        <end position="22"/>
    </location>
</feature>
<feature type="non-terminal residue" evidence="2">
    <location>
        <position position="117"/>
    </location>
</feature>
<reference evidence="2" key="1">
    <citation type="submission" date="2020-02" db="EMBL/GenBank/DDBJ databases">
        <authorList>
            <person name="Meier V. D."/>
        </authorList>
    </citation>
    <scope>NUCLEOTIDE SEQUENCE</scope>
    <source>
        <strain evidence="2">AVDCRST_MAG73</strain>
    </source>
</reference>
<dbReference type="AlphaFoldDB" id="A0A6J4UY75"/>
<proteinExistence type="predicted"/>
<name>A0A6J4UY75_9BACT</name>
<feature type="region of interest" description="Disordered" evidence="1">
    <location>
        <begin position="1"/>
        <end position="82"/>
    </location>
</feature>
<accession>A0A6J4UY75</accession>
<dbReference type="EMBL" id="CADCWE010000253">
    <property type="protein sequence ID" value="CAA9562652.1"/>
    <property type="molecule type" value="Genomic_DNA"/>
</dbReference>
<evidence type="ECO:0000313" key="2">
    <source>
        <dbReference type="EMBL" id="CAA9562652.1"/>
    </source>
</evidence>
<dbReference type="GO" id="GO:0005840">
    <property type="term" value="C:ribosome"/>
    <property type="evidence" value="ECO:0007669"/>
    <property type="project" value="UniProtKB-KW"/>
</dbReference>
<protein>
    <submittedName>
        <fullName evidence="2">LSU ribosomal protein L17p</fullName>
    </submittedName>
</protein>
<feature type="compositionally biased region" description="Basic and acidic residues" evidence="1">
    <location>
        <begin position="24"/>
        <end position="45"/>
    </location>
</feature>
<organism evidence="2">
    <name type="scientific">uncultured Thermomicrobiales bacterium</name>
    <dbReference type="NCBI Taxonomy" id="1645740"/>
    <lineage>
        <taxon>Bacteria</taxon>
        <taxon>Pseudomonadati</taxon>
        <taxon>Thermomicrobiota</taxon>
        <taxon>Thermomicrobia</taxon>
        <taxon>Thermomicrobiales</taxon>
        <taxon>environmental samples</taxon>
    </lineage>
</organism>
<feature type="non-terminal residue" evidence="2">
    <location>
        <position position="1"/>
    </location>
</feature>
<gene>
    <name evidence="2" type="ORF">AVDCRST_MAG73-3864</name>
</gene>
<keyword evidence="2" id="KW-0687">Ribonucleoprotein</keyword>
<evidence type="ECO:0000256" key="1">
    <source>
        <dbReference type="SAM" id="MobiDB-lite"/>
    </source>
</evidence>